<name>A0ACC6CB96_9BURK</name>
<evidence type="ECO:0000313" key="1">
    <source>
        <dbReference type="EMBL" id="MCY4745676.1"/>
    </source>
</evidence>
<keyword evidence="2" id="KW-1185">Reference proteome</keyword>
<accession>A0ACC6CB96</accession>
<organism evidence="1 2">
    <name type="scientific">Roseateles hydrophilus</name>
    <dbReference type="NCBI Taxonomy" id="2975054"/>
    <lineage>
        <taxon>Bacteria</taxon>
        <taxon>Pseudomonadati</taxon>
        <taxon>Pseudomonadota</taxon>
        <taxon>Betaproteobacteria</taxon>
        <taxon>Burkholderiales</taxon>
        <taxon>Sphaerotilaceae</taxon>
        <taxon>Roseateles</taxon>
    </lineage>
</organism>
<sequence>MPKSYKQVLAQIQKLQKEAESLRSKEVQGVIARIKEAISHYGLTAEDLFGGTRARKSKAPAVAPVEGRKQRKSAAKTVKVARPAKFRDEAGNTWSGIGKRPEWFKAALAAGKTADDLLIRD</sequence>
<dbReference type="Proteomes" id="UP001076464">
    <property type="component" value="Unassembled WGS sequence"/>
</dbReference>
<proteinExistence type="predicted"/>
<comment type="caution">
    <text evidence="1">The sequence shown here is derived from an EMBL/GenBank/DDBJ whole genome shotgun (WGS) entry which is preliminary data.</text>
</comment>
<protein>
    <submittedName>
        <fullName evidence="1">H-NS histone family protein</fullName>
    </submittedName>
</protein>
<reference evidence="1" key="1">
    <citation type="submission" date="2022-08" db="EMBL/GenBank/DDBJ databases">
        <title>Genome sequencing of Pelomonas sp. UHG3.</title>
        <authorList>
            <person name="So Y."/>
        </authorList>
    </citation>
    <scope>NUCLEOTIDE SEQUENCE</scope>
    <source>
        <strain evidence="1">UHG3</strain>
    </source>
</reference>
<evidence type="ECO:0000313" key="2">
    <source>
        <dbReference type="Proteomes" id="UP001076464"/>
    </source>
</evidence>
<gene>
    <name evidence="1" type="ORF">NYO99_11895</name>
</gene>
<dbReference type="EMBL" id="JAPPUY010000003">
    <property type="protein sequence ID" value="MCY4745676.1"/>
    <property type="molecule type" value="Genomic_DNA"/>
</dbReference>